<name>A0A7I9VHN1_9BACT</name>
<feature type="chain" id="PRO_5029626246" description="SnoaL-like domain-containing protein" evidence="1">
    <location>
        <begin position="20"/>
        <end position="153"/>
    </location>
</feature>
<dbReference type="InterPro" id="IPR037401">
    <property type="entry name" value="SnoaL-like"/>
</dbReference>
<dbReference type="Proteomes" id="UP000503640">
    <property type="component" value="Unassembled WGS sequence"/>
</dbReference>
<evidence type="ECO:0000259" key="2">
    <source>
        <dbReference type="Pfam" id="PF13474"/>
    </source>
</evidence>
<dbReference type="PROSITE" id="PS51257">
    <property type="entry name" value="PROKAR_LIPOPROTEIN"/>
    <property type="match status" value="1"/>
</dbReference>
<dbReference type="Gene3D" id="3.10.450.50">
    <property type="match status" value="1"/>
</dbReference>
<dbReference type="SUPFAM" id="SSF54427">
    <property type="entry name" value="NTF2-like"/>
    <property type="match status" value="1"/>
</dbReference>
<dbReference type="AlphaFoldDB" id="A0A7I9VHN1"/>
<feature type="signal peptide" evidence="1">
    <location>
        <begin position="1"/>
        <end position="19"/>
    </location>
</feature>
<protein>
    <recommendedName>
        <fullName evidence="2">SnoaL-like domain-containing protein</fullName>
    </recommendedName>
</protein>
<reference evidence="4" key="1">
    <citation type="journal article" date="2020" name="Appl. Environ. Microbiol.">
        <title>Diazotrophic Anaeromyxobacter Isolates from Soils.</title>
        <authorList>
            <person name="Masuda Y."/>
            <person name="Yamanaka H."/>
            <person name="Xu Z.X."/>
            <person name="Shiratori Y."/>
            <person name="Aono T."/>
            <person name="Amachi S."/>
            <person name="Senoo K."/>
            <person name="Itoh H."/>
        </authorList>
    </citation>
    <scope>NUCLEOTIDE SEQUENCE [LARGE SCALE GENOMIC DNA]</scope>
    <source>
        <strain evidence="4">R267</strain>
    </source>
</reference>
<sequence length="153" mass="16814">MRSLAATLAVLALACGAHRIPGTTIDDTPDTRAIVATIEAYRQAAERRDAPAVLALASSQYFDDAGTPDPADDIDYPQLVKRLTADYAKITALRLDIGVRRVEVKGDRAAAYVFYDEHFRIQTRTGEVAKSASDTQRMQLVREDGQWKFVSGL</sequence>
<evidence type="ECO:0000313" key="3">
    <source>
        <dbReference type="EMBL" id="GEJ55912.1"/>
    </source>
</evidence>
<dbReference type="Pfam" id="PF13474">
    <property type="entry name" value="SnoaL_3"/>
    <property type="match status" value="1"/>
</dbReference>
<dbReference type="RefSeq" id="WP_176062942.1">
    <property type="nucleotide sequence ID" value="NZ_BJTG01000002.1"/>
</dbReference>
<dbReference type="EMBL" id="BJTG01000002">
    <property type="protein sequence ID" value="GEJ55912.1"/>
    <property type="molecule type" value="Genomic_DNA"/>
</dbReference>
<feature type="domain" description="SnoaL-like" evidence="2">
    <location>
        <begin position="34"/>
        <end position="151"/>
    </location>
</feature>
<gene>
    <name evidence="3" type="ORF">AMYX_06530</name>
</gene>
<evidence type="ECO:0000256" key="1">
    <source>
        <dbReference type="SAM" id="SignalP"/>
    </source>
</evidence>
<evidence type="ECO:0000313" key="4">
    <source>
        <dbReference type="Proteomes" id="UP000503640"/>
    </source>
</evidence>
<accession>A0A7I9VHN1</accession>
<proteinExistence type="predicted"/>
<keyword evidence="4" id="KW-1185">Reference proteome</keyword>
<keyword evidence="1" id="KW-0732">Signal</keyword>
<dbReference type="InterPro" id="IPR032710">
    <property type="entry name" value="NTF2-like_dom_sf"/>
</dbReference>
<organism evidence="3 4">
    <name type="scientific">Anaeromyxobacter diazotrophicus</name>
    <dbReference type="NCBI Taxonomy" id="2590199"/>
    <lineage>
        <taxon>Bacteria</taxon>
        <taxon>Pseudomonadati</taxon>
        <taxon>Myxococcota</taxon>
        <taxon>Myxococcia</taxon>
        <taxon>Myxococcales</taxon>
        <taxon>Cystobacterineae</taxon>
        <taxon>Anaeromyxobacteraceae</taxon>
        <taxon>Anaeromyxobacter</taxon>
    </lineage>
</organism>
<comment type="caution">
    <text evidence="3">The sequence shown here is derived from an EMBL/GenBank/DDBJ whole genome shotgun (WGS) entry which is preliminary data.</text>
</comment>